<name>A0A023G4P0_AMBTT</name>
<dbReference type="EMBL" id="GBBM01007583">
    <property type="protein sequence ID" value="JAC27835.1"/>
    <property type="molecule type" value="mRNA"/>
</dbReference>
<dbReference type="AlphaFoldDB" id="A0A023G4P0"/>
<feature type="chain" id="PRO_5001518212" evidence="1">
    <location>
        <begin position="21"/>
        <end position="133"/>
    </location>
</feature>
<reference evidence="2" key="1">
    <citation type="submission" date="2014-03" db="EMBL/GenBank/DDBJ databases">
        <title>The sialotranscriptome of Amblyomma triste, Amblyomma parvum and Amblyomma cajennense ticks, uncovered by 454-based RNA-seq.</title>
        <authorList>
            <person name="Garcia G.R."/>
            <person name="Gardinassi L.G."/>
            <person name="Ribeiro J.M."/>
            <person name="Anatriello E."/>
            <person name="Ferreira B.R."/>
            <person name="Moreira H.N."/>
            <person name="Mafra C."/>
            <person name="Olegario M.M."/>
            <person name="Szabo P.J."/>
            <person name="Miranda-Santos I.K."/>
            <person name="Maruyama S.R."/>
        </authorList>
    </citation>
    <scope>NUCLEOTIDE SEQUENCE</scope>
    <source>
        <strain evidence="2">Mato Grasso do Sul</strain>
        <tissue evidence="2">Salivary glands</tissue>
    </source>
</reference>
<keyword evidence="1" id="KW-0732">Signal</keyword>
<protein>
    <submittedName>
        <fullName evidence="2">Putative secreted protein</fullName>
    </submittedName>
</protein>
<evidence type="ECO:0000256" key="1">
    <source>
        <dbReference type="SAM" id="SignalP"/>
    </source>
</evidence>
<accession>A0A023G4P0</accession>
<sequence>MSASLYRVVLLLMHDQLVCATNDARMPSEPLFVLQLPVAVLTDPAALSEHVPVCKTLRERLELPLLCLMQEAVLCPGELSRHCRQPGHLRCKGGAPVLGTQPRPCLPLAHRAQLACHHGLSAHPRQEMHSRSL</sequence>
<proteinExistence type="evidence at transcript level"/>
<feature type="signal peptide" evidence="1">
    <location>
        <begin position="1"/>
        <end position="20"/>
    </location>
</feature>
<organism evidence="2">
    <name type="scientific">Amblyomma triste</name>
    <name type="common">Neotropical tick</name>
    <dbReference type="NCBI Taxonomy" id="251400"/>
    <lineage>
        <taxon>Eukaryota</taxon>
        <taxon>Metazoa</taxon>
        <taxon>Ecdysozoa</taxon>
        <taxon>Arthropoda</taxon>
        <taxon>Chelicerata</taxon>
        <taxon>Arachnida</taxon>
        <taxon>Acari</taxon>
        <taxon>Parasitiformes</taxon>
        <taxon>Ixodida</taxon>
        <taxon>Ixodoidea</taxon>
        <taxon>Ixodidae</taxon>
        <taxon>Amblyomminae</taxon>
        <taxon>Amblyomma</taxon>
    </lineage>
</organism>
<evidence type="ECO:0000313" key="2">
    <source>
        <dbReference type="EMBL" id="JAC27835.1"/>
    </source>
</evidence>